<feature type="signal peptide" evidence="3">
    <location>
        <begin position="1"/>
        <end position="25"/>
    </location>
</feature>
<protein>
    <submittedName>
        <fullName evidence="4">Feruloyl esterase</fullName>
    </submittedName>
</protein>
<dbReference type="GO" id="GO:0005576">
    <property type="term" value="C:extracellular region"/>
    <property type="evidence" value="ECO:0007669"/>
    <property type="project" value="InterPro"/>
</dbReference>
<dbReference type="NCBIfam" id="TIGR01840">
    <property type="entry name" value="esterase_phb"/>
    <property type="match status" value="1"/>
</dbReference>
<dbReference type="EMBL" id="QHHU01000104">
    <property type="protein sequence ID" value="RSM35516.1"/>
    <property type="molecule type" value="Genomic_DNA"/>
</dbReference>
<keyword evidence="1 3" id="KW-0732">Signal</keyword>
<dbReference type="SUPFAM" id="SSF53474">
    <property type="entry name" value="alpha/beta-Hydrolases"/>
    <property type="match status" value="2"/>
</dbReference>
<dbReference type="RefSeq" id="WP_020640186.1">
    <property type="nucleotide sequence ID" value="NZ_QHHU01000104.1"/>
</dbReference>
<accession>A0A428VXF4</accession>
<evidence type="ECO:0000313" key="5">
    <source>
        <dbReference type="Proteomes" id="UP000286716"/>
    </source>
</evidence>
<dbReference type="Pfam" id="PF10503">
    <property type="entry name" value="Esterase_PHB"/>
    <property type="match status" value="1"/>
</dbReference>
<dbReference type="GO" id="GO:0016787">
    <property type="term" value="F:hydrolase activity"/>
    <property type="evidence" value="ECO:0007669"/>
    <property type="project" value="UniProtKB-KW"/>
</dbReference>
<name>A0A428VXF4_AMYBA</name>
<feature type="chain" id="PRO_5019291390" evidence="3">
    <location>
        <begin position="26"/>
        <end position="393"/>
    </location>
</feature>
<evidence type="ECO:0000256" key="1">
    <source>
        <dbReference type="ARBA" id="ARBA00022729"/>
    </source>
</evidence>
<dbReference type="InterPro" id="IPR050955">
    <property type="entry name" value="Plant_Biomass_Hydrol_Est"/>
</dbReference>
<organism evidence="4 5">
    <name type="scientific">Amycolatopsis balhimycina DSM 5908</name>
    <dbReference type="NCBI Taxonomy" id="1081091"/>
    <lineage>
        <taxon>Bacteria</taxon>
        <taxon>Bacillati</taxon>
        <taxon>Actinomycetota</taxon>
        <taxon>Actinomycetes</taxon>
        <taxon>Pseudonocardiales</taxon>
        <taxon>Pseudonocardiaceae</taxon>
        <taxon>Amycolatopsis</taxon>
    </lineage>
</organism>
<gene>
    <name evidence="4" type="ORF">DMA12_44060</name>
</gene>
<keyword evidence="2" id="KW-0378">Hydrolase</keyword>
<dbReference type="Gene3D" id="3.40.50.1820">
    <property type="entry name" value="alpha/beta hydrolase"/>
    <property type="match status" value="1"/>
</dbReference>
<comment type="caution">
    <text evidence="4">The sequence shown here is derived from an EMBL/GenBank/DDBJ whole genome shotgun (WGS) entry which is preliminary data.</text>
</comment>
<dbReference type="AlphaFoldDB" id="A0A428VXF4"/>
<evidence type="ECO:0000256" key="2">
    <source>
        <dbReference type="ARBA" id="ARBA00022801"/>
    </source>
</evidence>
<dbReference type="InterPro" id="IPR029058">
    <property type="entry name" value="AB_hydrolase_fold"/>
</dbReference>
<proteinExistence type="predicted"/>
<dbReference type="PANTHER" id="PTHR43037:SF1">
    <property type="entry name" value="BLL1128 PROTEIN"/>
    <property type="match status" value="1"/>
</dbReference>
<reference evidence="4 5" key="1">
    <citation type="submission" date="2018-05" db="EMBL/GenBank/DDBJ databases">
        <title>Evolution of GPA BGCs.</title>
        <authorList>
            <person name="Waglechner N."/>
            <person name="Wright G.D."/>
        </authorList>
    </citation>
    <scope>NUCLEOTIDE SEQUENCE [LARGE SCALE GENOMIC DNA]</scope>
    <source>
        <strain evidence="4 5">DSM 5908</strain>
    </source>
</reference>
<dbReference type="InterPro" id="IPR010126">
    <property type="entry name" value="Esterase_phb"/>
</dbReference>
<evidence type="ECO:0000256" key="3">
    <source>
        <dbReference type="SAM" id="SignalP"/>
    </source>
</evidence>
<keyword evidence="5" id="KW-1185">Reference proteome</keyword>
<dbReference type="PANTHER" id="PTHR43037">
    <property type="entry name" value="UNNAMED PRODUCT-RELATED"/>
    <property type="match status" value="1"/>
</dbReference>
<dbReference type="Proteomes" id="UP000286716">
    <property type="component" value="Unassembled WGS sequence"/>
</dbReference>
<sequence>MRKLALAGLAAITAAVLTTVGVASADPPASSLVQVSSFGANPGALAMYTYTPSRLETGRPVVVALHGCTQGAADYYAHSGWPALADRWRFEVVFPQQPTANNSLKCFNWFSTADDTRGNGEAASVKSMVDKAIADHGSDSSRVFVTGLSAGGGMTADLLATYPDVFTAGSINAGLPAQCATSVTEATNCQQNDQHLTPAQWASRVKAQYPGYSGPWPRVAIWQGTGDYTVYPVNGTELRDQWTAVHGVSQSPTSTQSLPGSTTVTDYDGKVRLYSIAGMGHGTAVDPGTGPAQCGSTGAYFLAGICSSYYTGVFFGLDKGSPATTTAATTSAQAGTCVSASNYAHTQAGRAHQSSGQTYANGSNQAMGLWNTFTIHALRETSPGYWVLADGQC</sequence>
<dbReference type="OrthoDB" id="9767239at2"/>
<evidence type="ECO:0000313" key="4">
    <source>
        <dbReference type="EMBL" id="RSM35516.1"/>
    </source>
</evidence>